<feature type="non-terminal residue" evidence="4">
    <location>
        <position position="1"/>
    </location>
</feature>
<dbReference type="InterPro" id="IPR007110">
    <property type="entry name" value="Ig-like_dom"/>
</dbReference>
<organism evidence="4 5">
    <name type="scientific">Xenopus laevis</name>
    <name type="common">African clawed frog</name>
    <dbReference type="NCBI Taxonomy" id="8355"/>
    <lineage>
        <taxon>Eukaryota</taxon>
        <taxon>Metazoa</taxon>
        <taxon>Chordata</taxon>
        <taxon>Craniata</taxon>
        <taxon>Vertebrata</taxon>
        <taxon>Euteleostomi</taxon>
        <taxon>Amphibia</taxon>
        <taxon>Batrachia</taxon>
        <taxon>Anura</taxon>
        <taxon>Pipoidea</taxon>
        <taxon>Pipidae</taxon>
        <taxon>Xenopodinae</taxon>
        <taxon>Xenopus</taxon>
        <taxon>Xenopus</taxon>
    </lineage>
</organism>
<feature type="transmembrane region" description="Helical" evidence="2">
    <location>
        <begin position="127"/>
        <end position="155"/>
    </location>
</feature>
<dbReference type="InterPro" id="IPR013151">
    <property type="entry name" value="Immunoglobulin_dom"/>
</dbReference>
<dbReference type="InterPro" id="IPR036179">
    <property type="entry name" value="Ig-like_dom_sf"/>
</dbReference>
<dbReference type="PANTHER" id="PTHR37996:SF1">
    <property type="entry name" value="B- AND T-LYMPHOCYTE ATTENUATOR"/>
    <property type="match status" value="1"/>
</dbReference>
<dbReference type="SMART" id="SM00409">
    <property type="entry name" value="IG"/>
    <property type="match status" value="1"/>
</dbReference>
<dbReference type="OMA" id="IWSFLEC"/>
<evidence type="ECO:0000313" key="5">
    <source>
        <dbReference type="Proteomes" id="UP000694892"/>
    </source>
</evidence>
<dbReference type="Gene3D" id="2.60.40.10">
    <property type="entry name" value="Immunoglobulins"/>
    <property type="match status" value="1"/>
</dbReference>
<evidence type="ECO:0000313" key="4">
    <source>
        <dbReference type="EMBL" id="OCT91336.1"/>
    </source>
</evidence>
<keyword evidence="1" id="KW-0393">Immunoglobulin domain</keyword>
<dbReference type="PANTHER" id="PTHR37996">
    <property type="entry name" value="B- AND T-LYMPHOCYTE ATTENUATOR"/>
    <property type="match status" value="1"/>
</dbReference>
<feature type="domain" description="Ig-like" evidence="3">
    <location>
        <begin position="5"/>
        <end position="108"/>
    </location>
</feature>
<dbReference type="EMBL" id="CM004469">
    <property type="protein sequence ID" value="OCT91336.1"/>
    <property type="molecule type" value="Genomic_DNA"/>
</dbReference>
<dbReference type="InterPro" id="IPR039257">
    <property type="entry name" value="BTLA"/>
</dbReference>
<evidence type="ECO:0000259" key="3">
    <source>
        <dbReference type="PROSITE" id="PS50835"/>
    </source>
</evidence>
<keyword evidence="2" id="KW-1133">Transmembrane helix</keyword>
<dbReference type="SUPFAM" id="SSF48726">
    <property type="entry name" value="Immunoglobulin"/>
    <property type="match status" value="1"/>
</dbReference>
<dbReference type="AlphaFoldDB" id="A0A974HVD6"/>
<reference evidence="5" key="1">
    <citation type="journal article" date="2016" name="Nature">
        <title>Genome evolution in the allotetraploid frog Xenopus laevis.</title>
        <authorList>
            <person name="Session A.M."/>
            <person name="Uno Y."/>
            <person name="Kwon T."/>
            <person name="Chapman J.A."/>
            <person name="Toyoda A."/>
            <person name="Takahashi S."/>
            <person name="Fukui A."/>
            <person name="Hikosaka A."/>
            <person name="Suzuki A."/>
            <person name="Kondo M."/>
            <person name="van Heeringen S.J."/>
            <person name="Quigley I."/>
            <person name="Heinz S."/>
            <person name="Ogino H."/>
            <person name="Ochi H."/>
            <person name="Hellsten U."/>
            <person name="Lyons J.B."/>
            <person name="Simakov O."/>
            <person name="Putnam N."/>
            <person name="Stites J."/>
            <person name="Kuroki Y."/>
            <person name="Tanaka T."/>
            <person name="Michiue T."/>
            <person name="Watanabe M."/>
            <person name="Bogdanovic O."/>
            <person name="Lister R."/>
            <person name="Georgiou G."/>
            <person name="Paranjpe S.S."/>
            <person name="van Kruijsbergen I."/>
            <person name="Shu S."/>
            <person name="Carlson J."/>
            <person name="Kinoshita T."/>
            <person name="Ohta Y."/>
            <person name="Mawaribuchi S."/>
            <person name="Jenkins J."/>
            <person name="Grimwood J."/>
            <person name="Schmutz J."/>
            <person name="Mitros T."/>
            <person name="Mozaffari S.V."/>
            <person name="Suzuki Y."/>
            <person name="Haramoto Y."/>
            <person name="Yamamoto T.S."/>
            <person name="Takagi C."/>
            <person name="Heald R."/>
            <person name="Miller K."/>
            <person name="Haudenschild C."/>
            <person name="Kitzman J."/>
            <person name="Nakayama T."/>
            <person name="Izutsu Y."/>
            <person name="Robert J."/>
            <person name="Fortriede J."/>
            <person name="Burns K."/>
            <person name="Lotay V."/>
            <person name="Karimi K."/>
            <person name="Yasuoka Y."/>
            <person name="Dichmann D.S."/>
            <person name="Flajnik M.F."/>
            <person name="Houston D.W."/>
            <person name="Shendure J."/>
            <person name="DuPasquier L."/>
            <person name="Vize P.D."/>
            <person name="Zorn A.M."/>
            <person name="Ito M."/>
            <person name="Marcotte E.M."/>
            <person name="Wallingford J.B."/>
            <person name="Ito Y."/>
            <person name="Asashima M."/>
            <person name="Ueno N."/>
            <person name="Matsuda Y."/>
            <person name="Veenstra G.J."/>
            <person name="Fujiyama A."/>
            <person name="Harland R.M."/>
            <person name="Taira M."/>
            <person name="Rokhsar D.S."/>
        </authorList>
    </citation>
    <scope>NUCLEOTIDE SEQUENCE [LARGE SCALE GENOMIC DNA]</scope>
    <source>
        <strain evidence="5">J</strain>
    </source>
</reference>
<dbReference type="InterPro" id="IPR003599">
    <property type="entry name" value="Ig_sub"/>
</dbReference>
<accession>A0A974HVD6</accession>
<dbReference type="GO" id="GO:0002768">
    <property type="term" value="P:immune response-regulating cell surface receptor signaling pathway"/>
    <property type="evidence" value="ECO:0007669"/>
    <property type="project" value="InterPro"/>
</dbReference>
<dbReference type="Proteomes" id="UP000694892">
    <property type="component" value="Chromosome 2S"/>
</dbReference>
<protein>
    <recommendedName>
        <fullName evidence="3">Ig-like domain-containing protein</fullName>
    </recommendedName>
</protein>
<keyword evidence="2" id="KW-0472">Membrane</keyword>
<evidence type="ECO:0000256" key="1">
    <source>
        <dbReference type="ARBA" id="ARBA00023319"/>
    </source>
</evidence>
<sequence>LECIPQIHTKRNTQCNKSVGESLAIQCPVSFCSEELPHVTWCKVVGGTCEPTDMGSRLVMEWTGQKENTATYLLTFVAAQLNDTGFYRCTLINQSVNIVGYTITVNITDTIHSREICYRLEDKSKRLYGYLVMLLKILIKILIVIAASSLLFCCLGKITGKAR</sequence>
<dbReference type="GO" id="GO:0038023">
    <property type="term" value="F:signaling receptor activity"/>
    <property type="evidence" value="ECO:0007669"/>
    <property type="project" value="InterPro"/>
</dbReference>
<dbReference type="InterPro" id="IPR013783">
    <property type="entry name" value="Ig-like_fold"/>
</dbReference>
<gene>
    <name evidence="4" type="ORF">XELAEV_18014387mg</name>
</gene>
<proteinExistence type="predicted"/>
<dbReference type="Pfam" id="PF00047">
    <property type="entry name" value="ig"/>
    <property type="match status" value="1"/>
</dbReference>
<name>A0A974HVD6_XENLA</name>
<dbReference type="GO" id="GO:0005886">
    <property type="term" value="C:plasma membrane"/>
    <property type="evidence" value="ECO:0007669"/>
    <property type="project" value="InterPro"/>
</dbReference>
<evidence type="ECO:0000256" key="2">
    <source>
        <dbReference type="SAM" id="Phobius"/>
    </source>
</evidence>
<keyword evidence="2" id="KW-0812">Transmembrane</keyword>
<dbReference type="PROSITE" id="PS50835">
    <property type="entry name" value="IG_LIKE"/>
    <property type="match status" value="1"/>
</dbReference>